<dbReference type="PANTHER" id="PTHR47256:SF1">
    <property type="entry name" value="ZN(II)2CYS6 TRANSCRIPTION FACTOR (EUROFUNG)"/>
    <property type="match status" value="1"/>
</dbReference>
<dbReference type="PROSITE" id="PS00463">
    <property type="entry name" value="ZN2_CY6_FUNGAL_1"/>
    <property type="match status" value="1"/>
</dbReference>
<dbReference type="GO" id="GO:0003677">
    <property type="term" value="F:DNA binding"/>
    <property type="evidence" value="ECO:0007669"/>
    <property type="project" value="InterPro"/>
</dbReference>
<feature type="domain" description="Zn(2)-C6 fungal-type" evidence="3">
    <location>
        <begin position="47"/>
        <end position="77"/>
    </location>
</feature>
<dbReference type="Pfam" id="PF00172">
    <property type="entry name" value="Zn_clus"/>
    <property type="match status" value="1"/>
</dbReference>
<evidence type="ECO:0000259" key="3">
    <source>
        <dbReference type="PROSITE" id="PS50048"/>
    </source>
</evidence>
<dbReference type="GO" id="GO:0008270">
    <property type="term" value="F:zinc ion binding"/>
    <property type="evidence" value="ECO:0007669"/>
    <property type="project" value="InterPro"/>
</dbReference>
<organism evidence="4 5">
    <name type="scientific">Claviceps aff. purpurea</name>
    <dbReference type="NCBI Taxonomy" id="1967640"/>
    <lineage>
        <taxon>Eukaryota</taxon>
        <taxon>Fungi</taxon>
        <taxon>Dikarya</taxon>
        <taxon>Ascomycota</taxon>
        <taxon>Pezizomycotina</taxon>
        <taxon>Sordariomycetes</taxon>
        <taxon>Hypocreomycetidae</taxon>
        <taxon>Hypocreales</taxon>
        <taxon>Clavicipitaceae</taxon>
        <taxon>Claviceps</taxon>
    </lineage>
</organism>
<dbReference type="InterPro" id="IPR036864">
    <property type="entry name" value="Zn2-C6_fun-type_DNA-bd_sf"/>
</dbReference>
<dbReference type="EMBL" id="SRRH01000698">
    <property type="protein sequence ID" value="KAG6285707.1"/>
    <property type="molecule type" value="Genomic_DNA"/>
</dbReference>
<protein>
    <recommendedName>
        <fullName evidence="3">Zn(2)-C6 fungal-type domain-containing protein</fullName>
    </recommendedName>
</protein>
<dbReference type="PANTHER" id="PTHR47256">
    <property type="entry name" value="ZN(II)2CYS6 TRANSCRIPTION FACTOR (EUROFUNG)-RELATED"/>
    <property type="match status" value="1"/>
</dbReference>
<accession>A0A9P7TVR9</accession>
<dbReference type="Pfam" id="PF04082">
    <property type="entry name" value="Fungal_trans"/>
    <property type="match status" value="1"/>
</dbReference>
<dbReference type="CDD" id="cd00067">
    <property type="entry name" value="GAL4"/>
    <property type="match status" value="1"/>
</dbReference>
<dbReference type="AlphaFoldDB" id="A0A9P7TVR9"/>
<comment type="caution">
    <text evidence="4">The sequence shown here is derived from an EMBL/GenBank/DDBJ whole genome shotgun (WGS) entry which is preliminary data.</text>
</comment>
<keyword evidence="1" id="KW-0479">Metal-binding</keyword>
<proteinExistence type="predicted"/>
<dbReference type="InterPro" id="IPR001138">
    <property type="entry name" value="Zn2Cys6_DnaBD"/>
</dbReference>
<dbReference type="Proteomes" id="UP000707071">
    <property type="component" value="Unassembled WGS sequence"/>
</dbReference>
<dbReference type="CDD" id="cd12148">
    <property type="entry name" value="fungal_TF_MHR"/>
    <property type="match status" value="1"/>
</dbReference>
<evidence type="ECO:0000313" key="4">
    <source>
        <dbReference type="EMBL" id="KAG6285707.1"/>
    </source>
</evidence>
<dbReference type="SUPFAM" id="SSF57701">
    <property type="entry name" value="Zn2/Cys6 DNA-binding domain"/>
    <property type="match status" value="1"/>
</dbReference>
<name>A0A9P7TVR9_9HYPO</name>
<dbReference type="InterPro" id="IPR053187">
    <property type="entry name" value="Notoamide_regulator"/>
</dbReference>
<dbReference type="GO" id="GO:0000981">
    <property type="term" value="F:DNA-binding transcription factor activity, RNA polymerase II-specific"/>
    <property type="evidence" value="ECO:0007669"/>
    <property type="project" value="InterPro"/>
</dbReference>
<sequence>MSHTGTADSSGLAPLRPLLSRARHEPLLSAESSEPNADRKRNVVVAACEYCRKRKAKCDARRPTCSSCIARGRPCTYTTNPSETRGSALKRKHQHLENDFHGLQKSHDALQQLIQALQSREDRDALAVFQRIRQHEDAETIIEHLHASDLLLGLRAGPHSRPASGSCSASRPYMPIPLLAPDDTIIPRLGTKQIQVMPSNYLNREVRFSPSFRFLPCMSSALYSTKPHPSVKILDSRLDSSIPSRWTRVSADDEMLRDLLGRYFIQEYMRSACFQKDQFMNDMLSESIQFCSPLLVNATLALSCYCCHDETDCEKTRQLRALGYEFLAEAKKLWDLEKDRPILITTIQAALVLSVTLNVCSAEALGMRYTRAAVAMAIDHGLYDEFNAQRKSEPIQQAHDFTAWCLHNWSVLQGHQFVISPGIDTHRLPSLPDPGNHAEWYGEIWIQDSSTRTRFGVNHPQLFKARCEMLSILNQIGCHFSQPIANAVADGV</sequence>
<evidence type="ECO:0000256" key="1">
    <source>
        <dbReference type="ARBA" id="ARBA00022723"/>
    </source>
</evidence>
<evidence type="ECO:0000313" key="5">
    <source>
        <dbReference type="Proteomes" id="UP000707071"/>
    </source>
</evidence>
<dbReference type="PROSITE" id="PS50048">
    <property type="entry name" value="ZN2_CY6_FUNGAL_2"/>
    <property type="match status" value="1"/>
</dbReference>
<dbReference type="Gene3D" id="4.10.240.10">
    <property type="entry name" value="Zn(2)-C6 fungal-type DNA-binding domain"/>
    <property type="match status" value="1"/>
</dbReference>
<dbReference type="GO" id="GO:0006351">
    <property type="term" value="P:DNA-templated transcription"/>
    <property type="evidence" value="ECO:0007669"/>
    <property type="project" value="InterPro"/>
</dbReference>
<dbReference type="InterPro" id="IPR007219">
    <property type="entry name" value="XnlR_reg_dom"/>
</dbReference>
<evidence type="ECO:0000256" key="2">
    <source>
        <dbReference type="ARBA" id="ARBA00023242"/>
    </source>
</evidence>
<keyword evidence="2" id="KW-0539">Nucleus</keyword>
<gene>
    <name evidence="4" type="ORF">E4U09_007108</name>
</gene>
<dbReference type="SMART" id="SM00066">
    <property type="entry name" value="GAL4"/>
    <property type="match status" value="1"/>
</dbReference>
<keyword evidence="5" id="KW-1185">Reference proteome</keyword>
<reference evidence="4 5" key="1">
    <citation type="journal article" date="2020" name="bioRxiv">
        <title>Whole genome comparisons of ergot fungi reveals the divergence and evolution of species within the genus Claviceps are the result of varying mechanisms driving genome evolution and host range expansion.</title>
        <authorList>
            <person name="Wyka S.A."/>
            <person name="Mondo S.J."/>
            <person name="Liu M."/>
            <person name="Dettman J."/>
            <person name="Nalam V."/>
            <person name="Broders K.D."/>
        </authorList>
    </citation>
    <scope>NUCLEOTIDE SEQUENCE [LARGE SCALE GENOMIC DNA]</scope>
    <source>
        <strain evidence="4 5">Clav52</strain>
    </source>
</reference>